<name>A0A4Y8IBZ9_9BACI</name>
<comment type="caution">
    <text evidence="1">The sequence shown here is derived from an EMBL/GenBank/DDBJ whole genome shotgun (WGS) entry which is preliminary data.</text>
</comment>
<dbReference type="EMBL" id="SOPW01000065">
    <property type="protein sequence ID" value="TFB12574.1"/>
    <property type="molecule type" value="Genomic_DNA"/>
</dbReference>
<dbReference type="AlphaFoldDB" id="A0A4Y8IBZ9"/>
<accession>A0A4Y8IBZ9</accession>
<evidence type="ECO:0000313" key="1">
    <source>
        <dbReference type="EMBL" id="TFB12574.1"/>
    </source>
</evidence>
<sequence>MTVAAPAYSARIVGAPDIPVALDQDAGRIVFDSGRAPHVSARGIRLALADPDLLNDLDPRDARRLEITAGGRVFDLGIRRAT</sequence>
<dbReference type="Proteomes" id="UP000297975">
    <property type="component" value="Unassembled WGS sequence"/>
</dbReference>
<gene>
    <name evidence="1" type="ORF">E3U55_17190</name>
</gene>
<protein>
    <submittedName>
        <fullName evidence="1">Uncharacterized protein</fullName>
    </submittedName>
</protein>
<evidence type="ECO:0000313" key="2">
    <source>
        <dbReference type="Proteomes" id="UP000297975"/>
    </source>
</evidence>
<reference evidence="1 2" key="1">
    <citation type="submission" date="2019-03" db="EMBL/GenBank/DDBJ databases">
        <authorList>
            <person name="He R.-H."/>
        </authorList>
    </citation>
    <scope>NUCLEOTIDE SEQUENCE [LARGE SCALE GENOMIC DNA]</scope>
    <source>
        <strain evidence="2">SH 714</strain>
    </source>
</reference>
<keyword evidence="2" id="KW-1185">Reference proteome</keyword>
<dbReference type="RefSeq" id="WP_134341685.1">
    <property type="nucleotide sequence ID" value="NZ_SOPW01000065.1"/>
</dbReference>
<proteinExistence type="predicted"/>
<organism evidence="1 2">
    <name type="scientific">Filobacillus milosensis</name>
    <dbReference type="NCBI Taxonomy" id="94137"/>
    <lineage>
        <taxon>Bacteria</taxon>
        <taxon>Bacillati</taxon>
        <taxon>Bacillota</taxon>
        <taxon>Bacilli</taxon>
        <taxon>Bacillales</taxon>
        <taxon>Bacillaceae</taxon>
        <taxon>Filobacillus</taxon>
    </lineage>
</organism>
<feature type="non-terminal residue" evidence="1">
    <location>
        <position position="82"/>
    </location>
</feature>